<dbReference type="InterPro" id="IPR036704">
    <property type="entry name" value="RraA/RraA-like_sf"/>
</dbReference>
<dbReference type="Gene3D" id="3.50.30.40">
    <property type="entry name" value="Ribonuclease E inhibitor RraA/RraA-like"/>
    <property type="match status" value="1"/>
</dbReference>
<name>A0A7Y9DR13_9ACTN</name>
<comment type="caution">
    <text evidence="2">The sequence shown here is derived from an EMBL/GenBank/DDBJ whole genome shotgun (WGS) entry which is preliminary data.</text>
</comment>
<sequence>MRDSDVLAGPYMPAHAQAVHGATFGYRHVHYEVDRPVSCAGVLVVPGDVVVGDGGGCVVVSAALAEEVAPDALAAGR</sequence>
<accession>A0A7Y9DR13</accession>
<dbReference type="Pfam" id="PF03737">
    <property type="entry name" value="RraA-like"/>
    <property type="match status" value="1"/>
</dbReference>
<proteinExistence type="predicted"/>
<comment type="cofactor">
    <cofactor evidence="1">
        <name>Mg(2+)</name>
        <dbReference type="ChEBI" id="CHEBI:18420"/>
    </cofactor>
</comment>
<evidence type="ECO:0000313" key="3">
    <source>
        <dbReference type="Proteomes" id="UP000521922"/>
    </source>
</evidence>
<evidence type="ECO:0000256" key="1">
    <source>
        <dbReference type="PIRSR" id="PIRSR605493-1"/>
    </source>
</evidence>
<gene>
    <name evidence="2" type="ORF">BJ968_004748</name>
</gene>
<organism evidence="2 3">
    <name type="scientific">Kineococcus aurantiacus</name>
    <dbReference type="NCBI Taxonomy" id="37633"/>
    <lineage>
        <taxon>Bacteria</taxon>
        <taxon>Bacillati</taxon>
        <taxon>Actinomycetota</taxon>
        <taxon>Actinomycetes</taxon>
        <taxon>Kineosporiales</taxon>
        <taxon>Kineosporiaceae</taxon>
        <taxon>Kineococcus</taxon>
    </lineage>
</organism>
<protein>
    <submittedName>
        <fullName evidence="2">Regulator of RNase E activity RraA</fullName>
    </submittedName>
</protein>
<evidence type="ECO:0000313" key="2">
    <source>
        <dbReference type="EMBL" id="NYD25139.1"/>
    </source>
</evidence>
<dbReference type="AlphaFoldDB" id="A0A7Y9DR13"/>
<dbReference type="InterPro" id="IPR005493">
    <property type="entry name" value="RraA/RraA-like"/>
</dbReference>
<keyword evidence="1" id="KW-0479">Metal-binding</keyword>
<reference evidence="2 3" key="1">
    <citation type="submission" date="2020-07" db="EMBL/GenBank/DDBJ databases">
        <title>Sequencing the genomes of 1000 actinobacteria strains.</title>
        <authorList>
            <person name="Klenk H.-P."/>
        </authorList>
    </citation>
    <scope>NUCLEOTIDE SEQUENCE [LARGE SCALE GENOMIC DNA]</scope>
    <source>
        <strain evidence="2 3">DSM 7487</strain>
    </source>
</reference>
<dbReference type="GO" id="GO:0046872">
    <property type="term" value="F:metal ion binding"/>
    <property type="evidence" value="ECO:0007669"/>
    <property type="project" value="UniProtKB-KW"/>
</dbReference>
<dbReference type="EMBL" id="JACCBB010000002">
    <property type="protein sequence ID" value="NYD25139.1"/>
    <property type="molecule type" value="Genomic_DNA"/>
</dbReference>
<feature type="binding site" evidence="1">
    <location>
        <position position="2"/>
    </location>
    <ligand>
        <name>substrate</name>
    </ligand>
</feature>
<dbReference type="Proteomes" id="UP000521922">
    <property type="component" value="Unassembled WGS sequence"/>
</dbReference>
<feature type="binding site" evidence="1">
    <location>
        <position position="3"/>
    </location>
    <ligand>
        <name>Mg(2+)</name>
        <dbReference type="ChEBI" id="CHEBI:18420"/>
    </ligand>
</feature>
<keyword evidence="1" id="KW-0460">Magnesium</keyword>
<keyword evidence="3" id="KW-1185">Reference proteome</keyword>
<dbReference type="SUPFAM" id="SSF89562">
    <property type="entry name" value="RraA-like"/>
    <property type="match status" value="1"/>
</dbReference>